<proteinExistence type="predicted"/>
<evidence type="ECO:0000256" key="1">
    <source>
        <dbReference type="SAM" id="Coils"/>
    </source>
</evidence>
<keyword evidence="1" id="KW-0175">Coiled coil</keyword>
<gene>
    <name evidence="3" type="ORF">K452DRAFT_313578</name>
</gene>
<dbReference type="AlphaFoldDB" id="A0A6A6AWJ2"/>
<organism evidence="3 4">
    <name type="scientific">Aplosporella prunicola CBS 121167</name>
    <dbReference type="NCBI Taxonomy" id="1176127"/>
    <lineage>
        <taxon>Eukaryota</taxon>
        <taxon>Fungi</taxon>
        <taxon>Dikarya</taxon>
        <taxon>Ascomycota</taxon>
        <taxon>Pezizomycotina</taxon>
        <taxon>Dothideomycetes</taxon>
        <taxon>Dothideomycetes incertae sedis</taxon>
        <taxon>Botryosphaeriales</taxon>
        <taxon>Aplosporellaceae</taxon>
        <taxon>Aplosporella</taxon>
    </lineage>
</organism>
<accession>A0A6A6AWJ2</accession>
<dbReference type="GeneID" id="54301171"/>
<dbReference type="Proteomes" id="UP000799438">
    <property type="component" value="Unassembled WGS sequence"/>
</dbReference>
<evidence type="ECO:0000313" key="3">
    <source>
        <dbReference type="EMBL" id="KAF2135966.1"/>
    </source>
</evidence>
<feature type="region of interest" description="Disordered" evidence="2">
    <location>
        <begin position="1"/>
        <end position="26"/>
    </location>
</feature>
<keyword evidence="4" id="KW-1185">Reference proteome</keyword>
<dbReference type="RefSeq" id="XP_033391684.1">
    <property type="nucleotide sequence ID" value="XM_033543674.1"/>
</dbReference>
<name>A0A6A6AWJ2_9PEZI</name>
<sequence>MDLSSHDHCNDPTHAADSNEQIISSLPPDEGHCAMLLLRHEMRKHATTRSELHRTSIRLSDMQSRARHQALVILGWRSAQEGSDARSAQLKTENKLLGDETKRLVAENERLEKEVRSWRQTFPLSPHGIQLEGSGQGLSTGNETHSKICDAS</sequence>
<feature type="coiled-coil region" evidence="1">
    <location>
        <begin position="94"/>
        <end position="121"/>
    </location>
</feature>
<feature type="region of interest" description="Disordered" evidence="2">
    <location>
        <begin position="126"/>
        <end position="152"/>
    </location>
</feature>
<dbReference type="EMBL" id="ML995541">
    <property type="protein sequence ID" value="KAF2135966.1"/>
    <property type="molecule type" value="Genomic_DNA"/>
</dbReference>
<feature type="compositionally biased region" description="Basic and acidic residues" evidence="2">
    <location>
        <begin position="1"/>
        <end position="11"/>
    </location>
</feature>
<evidence type="ECO:0000256" key="2">
    <source>
        <dbReference type="SAM" id="MobiDB-lite"/>
    </source>
</evidence>
<reference evidence="3" key="1">
    <citation type="journal article" date="2020" name="Stud. Mycol.">
        <title>101 Dothideomycetes genomes: a test case for predicting lifestyles and emergence of pathogens.</title>
        <authorList>
            <person name="Haridas S."/>
            <person name="Albert R."/>
            <person name="Binder M."/>
            <person name="Bloem J."/>
            <person name="Labutti K."/>
            <person name="Salamov A."/>
            <person name="Andreopoulos B."/>
            <person name="Baker S."/>
            <person name="Barry K."/>
            <person name="Bills G."/>
            <person name="Bluhm B."/>
            <person name="Cannon C."/>
            <person name="Castanera R."/>
            <person name="Culley D."/>
            <person name="Daum C."/>
            <person name="Ezra D."/>
            <person name="Gonzalez J."/>
            <person name="Henrissat B."/>
            <person name="Kuo A."/>
            <person name="Liang C."/>
            <person name="Lipzen A."/>
            <person name="Lutzoni F."/>
            <person name="Magnuson J."/>
            <person name="Mondo S."/>
            <person name="Nolan M."/>
            <person name="Ohm R."/>
            <person name="Pangilinan J."/>
            <person name="Park H.-J."/>
            <person name="Ramirez L."/>
            <person name="Alfaro M."/>
            <person name="Sun H."/>
            <person name="Tritt A."/>
            <person name="Yoshinaga Y."/>
            <person name="Zwiers L.-H."/>
            <person name="Turgeon B."/>
            <person name="Goodwin S."/>
            <person name="Spatafora J."/>
            <person name="Crous P."/>
            <person name="Grigoriev I."/>
        </authorList>
    </citation>
    <scope>NUCLEOTIDE SEQUENCE</scope>
    <source>
        <strain evidence="3">CBS 121167</strain>
    </source>
</reference>
<evidence type="ECO:0000313" key="4">
    <source>
        <dbReference type="Proteomes" id="UP000799438"/>
    </source>
</evidence>
<protein>
    <submittedName>
        <fullName evidence="3">Uncharacterized protein</fullName>
    </submittedName>
</protein>